<keyword evidence="4" id="KW-1185">Reference proteome</keyword>
<name>A0ABN9R412_9DINO</name>
<reference evidence="3" key="1">
    <citation type="submission" date="2023-10" db="EMBL/GenBank/DDBJ databases">
        <authorList>
            <person name="Chen Y."/>
            <person name="Shah S."/>
            <person name="Dougan E. K."/>
            <person name="Thang M."/>
            <person name="Chan C."/>
        </authorList>
    </citation>
    <scope>NUCLEOTIDE SEQUENCE [LARGE SCALE GENOMIC DNA]</scope>
</reference>
<feature type="domain" description="DUF4116" evidence="2">
    <location>
        <begin position="69"/>
        <end position="104"/>
    </location>
</feature>
<evidence type="ECO:0000313" key="3">
    <source>
        <dbReference type="EMBL" id="CAK0813079.1"/>
    </source>
</evidence>
<proteinExistence type="predicted"/>
<sequence length="1118" mass="121640">MPEVVPDDAAHPDGHSQSEGTAALFELHRRLLSEPEDGPPLNGEGGGAEGLDCAPRSEVKHRNLLLKEIRLDGNSLRFAPPELQSDRFVVLTAARQDARAIRFSAPEALEQVHTTKMGIAQLQQELADAKREAAALYGPGIDSLDGMDTENENSGATQGMAALQMNAPPGAQAATGAFFIPDEWLQDLADDEVLRHFSLIQASTMTQPIDIQSLAIQIPNPWDDLQKILTKLAFNSSASSPWNILGFGPLDGPEPTEQCIVTRARTTTILCSLASEYTWPQVDKDSASAAAVSEAGRRCEEQLSEISAVSSLWVDLPAEFLSTLMRKMAGPEVRSNPVSLLCRQPWRSLGSTLEVRRLLVEILLPSILSEVSAELVIRFLRRQVLTSQMYVGHRGLYISPDAKIMECHSPLSLRRAWPLCSQALYLSSDKVLIYTSASAETWIEMLDKTLQVRVNGEFGDTDWTVIKQLITQTACSVSGLDLQPADPEQVRKAFNALNGQVLQVGVDDLSITVTNDLRDSEQPSGEFSAVTWNCQALFAADASRHRAKSHCARKLMAAHDIGLWIETHGTAGANAVWRNPLDCTSWWAPGPTPGSAGVGVTIKSSFLAKFRGFYCNQSAVEGIDRKLTCSALACIEPESCEGAGLQYSVAGAPMDRFVGHGLRRRLFARPLISAAAFQEWAAFNGSSMAFLPEKPSGSTPDGLGTFIANNMRPLSIANADNRIICSAVRVRIEPDVAPGVSDSQRGFLHGQSLLANLMDVEEAVLHHSLVYEDAAVVFFDFEAAVPSVSQAFPTAVISARGCPLLPLPFAVLPDVLLRRLARCIPGAVLRACAGDHAAALARGAMGAPVLERMVEQCALLSGLRPRRGKSAWMPLSLVAPDVARAQLQAAAPARGDFAIRRRAAYLGFAVGPERAEHAWTMPLGKFMARARVWRGSGRGLLLALLACRTCVFPVLAFVLQLDRPPSDWAVYEEKPCAIRFPGPRGMAPPAALRRLRALGFQSALVDASATAAAAKCRVCQRENFARGGLDVRRRARALQDVRARSDYATRQAVWNDWHDNNFFANLDLARRQLQQKATSARMSIAELMQGGAAEPIPREHWQKRPGNHKGCDWVMLDI</sequence>
<accession>A0ABN9R412</accession>
<dbReference type="InterPro" id="IPR025197">
    <property type="entry name" value="DUF4116"/>
</dbReference>
<organism evidence="3 4">
    <name type="scientific">Prorocentrum cordatum</name>
    <dbReference type="NCBI Taxonomy" id="2364126"/>
    <lineage>
        <taxon>Eukaryota</taxon>
        <taxon>Sar</taxon>
        <taxon>Alveolata</taxon>
        <taxon>Dinophyceae</taxon>
        <taxon>Prorocentrales</taxon>
        <taxon>Prorocentraceae</taxon>
        <taxon>Prorocentrum</taxon>
    </lineage>
</organism>
<feature type="region of interest" description="Disordered" evidence="1">
    <location>
        <begin position="1"/>
        <end position="53"/>
    </location>
</feature>
<dbReference type="Pfam" id="PF13475">
    <property type="entry name" value="DUF4116"/>
    <property type="match status" value="1"/>
</dbReference>
<evidence type="ECO:0000313" key="4">
    <source>
        <dbReference type="Proteomes" id="UP001189429"/>
    </source>
</evidence>
<evidence type="ECO:0000259" key="2">
    <source>
        <dbReference type="Pfam" id="PF13475"/>
    </source>
</evidence>
<comment type="caution">
    <text evidence="3">The sequence shown here is derived from an EMBL/GenBank/DDBJ whole genome shotgun (WGS) entry which is preliminary data.</text>
</comment>
<dbReference type="EMBL" id="CAUYUJ010005291">
    <property type="protein sequence ID" value="CAK0813079.1"/>
    <property type="molecule type" value="Genomic_DNA"/>
</dbReference>
<evidence type="ECO:0000256" key="1">
    <source>
        <dbReference type="SAM" id="MobiDB-lite"/>
    </source>
</evidence>
<dbReference type="Proteomes" id="UP001189429">
    <property type="component" value="Unassembled WGS sequence"/>
</dbReference>
<protein>
    <recommendedName>
        <fullName evidence="2">DUF4116 domain-containing protein</fullName>
    </recommendedName>
</protein>
<gene>
    <name evidence="3" type="ORF">PCOR1329_LOCUS17137</name>
</gene>